<keyword evidence="4" id="KW-0547">Nucleotide-binding</keyword>
<dbReference type="SUPFAM" id="SSF52540">
    <property type="entry name" value="P-loop containing nucleoside triphosphate hydrolases"/>
    <property type="match status" value="1"/>
</dbReference>
<dbReference type="PANTHER" id="PTHR36766:SF64">
    <property type="entry name" value="OS12G0206100 PROTEIN"/>
    <property type="match status" value="1"/>
</dbReference>
<dbReference type="SUPFAM" id="SSF52058">
    <property type="entry name" value="L domain-like"/>
    <property type="match status" value="1"/>
</dbReference>
<dbReference type="GO" id="GO:0002758">
    <property type="term" value="P:innate immune response-activating signaling pathway"/>
    <property type="evidence" value="ECO:0007669"/>
    <property type="project" value="UniProtKB-ARBA"/>
</dbReference>
<dbReference type="Gramene" id="TraesMAC7D03G04304480.1">
    <property type="protein sequence ID" value="TraesMAC7D03G04304480.1"/>
    <property type="gene ID" value="TraesMAC7D03G04304480"/>
</dbReference>
<dbReference type="Pfam" id="PF00931">
    <property type="entry name" value="NB-ARC"/>
    <property type="match status" value="1"/>
</dbReference>
<dbReference type="Gramene" id="TraesCLE_scaffold_059793_01G000200.1">
    <property type="protein sequence ID" value="TraesCLE_scaffold_059793_01G000200.1"/>
    <property type="gene ID" value="TraesCLE_scaffold_059793_01G000200"/>
</dbReference>
<organism evidence="12">
    <name type="scientific">Triticum aestivum</name>
    <name type="common">Wheat</name>
    <dbReference type="NCBI Taxonomy" id="4565"/>
    <lineage>
        <taxon>Eukaryota</taxon>
        <taxon>Viridiplantae</taxon>
        <taxon>Streptophyta</taxon>
        <taxon>Embryophyta</taxon>
        <taxon>Tracheophyta</taxon>
        <taxon>Spermatophyta</taxon>
        <taxon>Magnoliopsida</taxon>
        <taxon>Liliopsida</taxon>
        <taxon>Poales</taxon>
        <taxon>Poaceae</taxon>
        <taxon>BOP clade</taxon>
        <taxon>Pooideae</taxon>
        <taxon>Triticodae</taxon>
        <taxon>Triticeae</taxon>
        <taxon>Triticinae</taxon>
        <taxon>Triticum</taxon>
    </lineage>
</organism>
<dbReference type="Gene3D" id="3.80.10.10">
    <property type="entry name" value="Ribonuclease Inhibitor"/>
    <property type="match status" value="3"/>
</dbReference>
<feature type="compositionally biased region" description="Basic and acidic residues" evidence="7">
    <location>
        <begin position="1147"/>
        <end position="1156"/>
    </location>
</feature>
<keyword evidence="6" id="KW-0067">ATP-binding</keyword>
<evidence type="ECO:0000256" key="6">
    <source>
        <dbReference type="ARBA" id="ARBA00022840"/>
    </source>
</evidence>
<dbReference type="Pfam" id="PF25019">
    <property type="entry name" value="LRR_R13L1-DRL21"/>
    <property type="match status" value="1"/>
</dbReference>
<feature type="domain" description="R13L1/DRL21-like LRR repeat region" evidence="11">
    <location>
        <begin position="770"/>
        <end position="900"/>
    </location>
</feature>
<dbReference type="Gramene" id="TraesWEE_scaffold_001944_01G000400.1">
    <property type="protein sequence ID" value="TraesWEE_scaffold_001944_01G000400.1"/>
    <property type="gene ID" value="TraesWEE_scaffold_001944_01G000400"/>
</dbReference>
<feature type="region of interest" description="Disordered" evidence="7">
    <location>
        <begin position="1119"/>
        <end position="1156"/>
    </location>
</feature>
<dbReference type="Proteomes" id="UP000019116">
    <property type="component" value="Chromosome 7D"/>
</dbReference>
<dbReference type="STRING" id="4565.A0A3B6TK56"/>
<dbReference type="Gramene" id="TraesCS7D02G123000.1">
    <property type="protein sequence ID" value="TraesCS7D02G123000.1"/>
    <property type="gene ID" value="TraesCS7D02G123000"/>
</dbReference>
<dbReference type="Gene3D" id="1.10.8.430">
    <property type="entry name" value="Helical domain of apoptotic protease-activating factors"/>
    <property type="match status" value="1"/>
</dbReference>
<feature type="region of interest" description="Disordered" evidence="7">
    <location>
        <begin position="1"/>
        <end position="60"/>
    </location>
</feature>
<dbReference type="Gramene" id="TraesCAD_scaffold_053837_01G000200.1">
    <property type="protein sequence ID" value="TraesCAD_scaffold_053837_01G000200.1"/>
    <property type="gene ID" value="TraesCAD_scaffold_053837_01G000200"/>
</dbReference>
<dbReference type="EnsemblPlants" id="TraesCS7D02G123000.1">
    <property type="protein sequence ID" value="TraesCS7D02G123000.1"/>
    <property type="gene ID" value="TraesCS7D02G123000"/>
</dbReference>
<keyword evidence="5" id="KW-0611">Plant defense</keyword>
<dbReference type="RefSeq" id="XP_044438506.1">
    <property type="nucleotide sequence ID" value="XM_044582571.1"/>
</dbReference>
<dbReference type="GeneID" id="123164954"/>
<evidence type="ECO:0000256" key="2">
    <source>
        <dbReference type="ARBA" id="ARBA00022614"/>
    </source>
</evidence>
<dbReference type="KEGG" id="taes:123164954"/>
<dbReference type="GO" id="GO:0042742">
    <property type="term" value="P:defense response to bacterium"/>
    <property type="evidence" value="ECO:0007669"/>
    <property type="project" value="UniProtKB-ARBA"/>
</dbReference>
<dbReference type="InterPro" id="IPR036388">
    <property type="entry name" value="WH-like_DNA-bd_sf"/>
</dbReference>
<dbReference type="Gramene" id="TraesRN7D0100285200.1">
    <property type="protein sequence ID" value="TraesRN7D0100285200.1"/>
    <property type="gene ID" value="TraesRN7D0100285200"/>
</dbReference>
<comment type="similarity">
    <text evidence="1">Belongs to the disease resistance NB-LRR family.</text>
</comment>
<evidence type="ECO:0000259" key="8">
    <source>
        <dbReference type="Pfam" id="PF00931"/>
    </source>
</evidence>
<dbReference type="InterPro" id="IPR002182">
    <property type="entry name" value="NB-ARC"/>
</dbReference>
<dbReference type="AlphaFoldDB" id="A0A3B6TK56"/>
<proteinExistence type="inferred from homology"/>
<evidence type="ECO:0000256" key="4">
    <source>
        <dbReference type="ARBA" id="ARBA00022741"/>
    </source>
</evidence>
<evidence type="ECO:0000256" key="3">
    <source>
        <dbReference type="ARBA" id="ARBA00022737"/>
    </source>
</evidence>
<dbReference type="OrthoDB" id="674488at2759"/>
<dbReference type="Gramene" id="TraesROB_scaffold_060017_01G000200.1">
    <property type="protein sequence ID" value="TraesROB_scaffold_060017_01G000200.1"/>
    <property type="gene ID" value="TraesROB_scaffold_060017_01G000200"/>
</dbReference>
<name>A0A3B6TK56_WHEAT</name>
<feature type="domain" description="NB-ARC" evidence="8">
    <location>
        <begin position="246"/>
        <end position="432"/>
    </location>
</feature>
<evidence type="ECO:0000313" key="13">
    <source>
        <dbReference type="Proteomes" id="UP000019116"/>
    </source>
</evidence>
<evidence type="ECO:0000256" key="7">
    <source>
        <dbReference type="SAM" id="MobiDB-lite"/>
    </source>
</evidence>
<dbReference type="FunFam" id="1.10.10.10:FF:000322">
    <property type="entry name" value="Probable disease resistance protein At1g63360"/>
    <property type="match status" value="1"/>
</dbReference>
<feature type="domain" description="Disease resistance protein winged helix" evidence="10">
    <location>
        <begin position="516"/>
        <end position="594"/>
    </location>
</feature>
<dbReference type="PRINTS" id="PR00364">
    <property type="entry name" value="DISEASERSIST"/>
</dbReference>
<dbReference type="OMA" id="KKIGCKM"/>
<dbReference type="Gramene" id="TraesJUL7D03G04355630.1">
    <property type="protein sequence ID" value="TraesJUL7D03G04355630.1"/>
    <property type="gene ID" value="TraesJUL7D03G04355630"/>
</dbReference>
<reference evidence="12" key="2">
    <citation type="submission" date="2018-10" db="UniProtKB">
        <authorList>
            <consortium name="EnsemblPlants"/>
        </authorList>
    </citation>
    <scope>IDENTIFICATION</scope>
</reference>
<evidence type="ECO:0000256" key="1">
    <source>
        <dbReference type="ARBA" id="ARBA00008894"/>
    </source>
</evidence>
<feature type="compositionally biased region" description="Basic and acidic residues" evidence="7">
    <location>
        <begin position="1125"/>
        <end position="1135"/>
    </location>
</feature>
<evidence type="ECO:0000256" key="5">
    <source>
        <dbReference type="ARBA" id="ARBA00022821"/>
    </source>
</evidence>
<dbReference type="GO" id="GO:0009626">
    <property type="term" value="P:plant-type hypersensitive response"/>
    <property type="evidence" value="ECO:0007669"/>
    <property type="project" value="UniProtKB-ARBA"/>
</dbReference>
<dbReference type="InterPro" id="IPR058922">
    <property type="entry name" value="WHD_DRP"/>
</dbReference>
<dbReference type="Gramene" id="TraesARI7D03G04387140.1">
    <property type="protein sequence ID" value="TraesARI7D03G04387140.1"/>
    <property type="gene ID" value="TraesARI7D03G04387140"/>
</dbReference>
<dbReference type="PANTHER" id="PTHR36766">
    <property type="entry name" value="PLANT BROAD-SPECTRUM MILDEW RESISTANCE PROTEIN RPW8"/>
    <property type="match status" value="1"/>
</dbReference>
<dbReference type="FunFam" id="1.10.8.430:FF:000003">
    <property type="entry name" value="Probable disease resistance protein At5g66910"/>
    <property type="match status" value="1"/>
</dbReference>
<feature type="domain" description="Disease resistance N-terminal" evidence="9">
    <location>
        <begin position="85"/>
        <end position="173"/>
    </location>
</feature>
<dbReference type="Gene3D" id="1.10.10.10">
    <property type="entry name" value="Winged helix-like DNA-binding domain superfamily/Winged helix DNA-binding domain"/>
    <property type="match status" value="1"/>
</dbReference>
<dbReference type="SMR" id="A0A3B6TK56"/>
<dbReference type="Gene3D" id="3.40.50.300">
    <property type="entry name" value="P-loop containing nucleotide triphosphate hydrolases"/>
    <property type="match status" value="1"/>
</dbReference>
<evidence type="ECO:0000259" key="9">
    <source>
        <dbReference type="Pfam" id="PF18052"/>
    </source>
</evidence>
<dbReference type="GO" id="GO:0005524">
    <property type="term" value="F:ATP binding"/>
    <property type="evidence" value="ECO:0007669"/>
    <property type="project" value="UniProtKB-KW"/>
</dbReference>
<dbReference type="Gramene" id="TraesCS7D03G0276700.1">
    <property type="protein sequence ID" value="TraesCS7D03G0276700.1.CDS"/>
    <property type="gene ID" value="TraesCS7D03G0276700"/>
</dbReference>
<reference evidence="12" key="1">
    <citation type="submission" date="2018-08" db="EMBL/GenBank/DDBJ databases">
        <authorList>
            <person name="Rossello M."/>
        </authorList>
    </citation>
    <scope>NUCLEOTIDE SEQUENCE [LARGE SCALE GENOMIC DNA]</scope>
    <source>
        <strain evidence="12">cv. Chinese Spring</strain>
    </source>
</reference>
<protein>
    <recommendedName>
        <fullName evidence="14">NB-ARC domain-containing protein</fullName>
    </recommendedName>
</protein>
<dbReference type="Gene3D" id="1.20.5.4130">
    <property type="match status" value="1"/>
</dbReference>
<keyword evidence="2" id="KW-0433">Leucine-rich repeat</keyword>
<gene>
    <name evidence="12" type="primary">LOC123164954</name>
</gene>
<sequence length="1156" mass="131554">MKSRDGGAKMQTPEGVLFRREQGSPLKTSAHLSPLPSISTNGSNPCSPHSNLGERAPHGRRRRIGSDRFWVSLSTMAESLLLPLVRGVAGKATDALVQTVTRMCGLNDDCETLERHLLAVECKLANAEEWSQSNAYLRSWMEKLKAVAYEADDVLDDFQYEGLRREARIGKSTSRKVLGYVTRRSPLLFRFAMSRNLKGVLEKIKGLVEEMNMFGLEDSVNREERQHTWRQTHSKLDETNKMFGRDDDKEGVVKLLLDQQDQQKVQVLPIFGMGGIGKTTLAKMVYNDREVQHHFKLKIWHCVSDNFDVIAILKSIIELAIDDLPENEKTLARKGGWCMSGNIELLQKKLDEVIGGKRFLLVLDDVWNEEKGMWDDELKPLLCSVGGPGSVIVVTCRSKQVASIMCTVKPHELAFLSEEDSWELLSNKAFSSGVEEQAEFVIIGRRIVNKCGGLPLALKTMGGLLSSKQQVEEWKAIEESNIGDNVGGKHKVMPILKLSYKHLSSEMKQCFAFCALFPKDYEMEKDMLIQLWMANGFIQEEGTMDLTQKGEFIFHELLWRSFLQEMKVKYGIYYSGTEHETIVCKMHDLMHDLAREITNECSTIEELIEQKAMVRNVRHLQLSKVKLEKKCELFDDKVSLRTLLATSRIHQDLKRLPHVSLRALQWKSVCTSFKAENAKHLRYLDLSTCSVDAKLLHSVCLLYNLQTLRLNDCLELQELPGDMMISLGKLIHLYLFGCDNLEGMPRKIGQLNNLHTLTTFIVDTRDGCGIEELKDLRHLSNRLELYNLRKIKCAKHAKEANLHQKQNLSELLFSWCLRRFDNLENEACNEEEVLQSLEPHSKMQILELYGYGGLEIPRWMRDPQMFQCLRKLKIYNFRRCQNIPVVWLSPSLEYLRLVGMGKLKALCDNLCMEGRGHNTSVHIFPNLKKMALVELHSLEAWAVTRAGVSIDSLVTFPVLEELKIDDCPKLASIPLSPVLKDLTISGKVSWSEKETLPLQCLPEILPTSLESLRIVGFRHLVAPSCNLGDLAKLRHLWVHNCIGLKALPDGMDGLTSLRELRIRACPAMEEFPSGLLQRLPALEVLSISVCPELQRRCREGGEYFHHLVAIPYKYIPEEPEAEPESAPKAESSEKRFPRRLLPCCVHSKSDSESDNN</sequence>
<dbReference type="InterPro" id="IPR042197">
    <property type="entry name" value="Apaf_helical"/>
</dbReference>
<dbReference type="InterPro" id="IPR032675">
    <property type="entry name" value="LRR_dom_sf"/>
</dbReference>
<dbReference type="InterPro" id="IPR041118">
    <property type="entry name" value="Rx_N"/>
</dbReference>
<evidence type="ECO:0008006" key="14">
    <source>
        <dbReference type="Google" id="ProtNLM"/>
    </source>
</evidence>
<keyword evidence="13" id="KW-1185">Reference proteome</keyword>
<feature type="compositionally biased region" description="Polar residues" evidence="7">
    <location>
        <begin position="25"/>
        <end position="50"/>
    </location>
</feature>
<dbReference type="Pfam" id="PF23559">
    <property type="entry name" value="WHD_DRP"/>
    <property type="match status" value="1"/>
</dbReference>
<dbReference type="Pfam" id="PF18052">
    <property type="entry name" value="Rx_N"/>
    <property type="match status" value="1"/>
</dbReference>
<evidence type="ECO:0000313" key="12">
    <source>
        <dbReference type="EnsemblPlants" id="TraesCS7D02G123000.1"/>
    </source>
</evidence>
<evidence type="ECO:0000259" key="10">
    <source>
        <dbReference type="Pfam" id="PF23559"/>
    </source>
</evidence>
<keyword evidence="3" id="KW-0677">Repeat</keyword>
<dbReference type="InterPro" id="IPR056789">
    <property type="entry name" value="LRR_R13L1-DRL21"/>
</dbReference>
<dbReference type="InterPro" id="IPR027417">
    <property type="entry name" value="P-loop_NTPase"/>
</dbReference>
<dbReference type="Gramene" id="TraesKAR7D01G0058210.1">
    <property type="protein sequence ID" value="cds.TraesKAR7D01G0058210.1"/>
    <property type="gene ID" value="TraesKAR7D01G0058210"/>
</dbReference>
<accession>A0A3B6TK56</accession>
<evidence type="ECO:0000259" key="11">
    <source>
        <dbReference type="Pfam" id="PF25019"/>
    </source>
</evidence>
<dbReference type="GO" id="GO:0043531">
    <property type="term" value="F:ADP binding"/>
    <property type="evidence" value="ECO:0007669"/>
    <property type="project" value="InterPro"/>
</dbReference>